<feature type="region of interest" description="Disordered" evidence="4">
    <location>
        <begin position="366"/>
        <end position="415"/>
    </location>
</feature>
<evidence type="ECO:0000259" key="5">
    <source>
        <dbReference type="PROSITE" id="PS50002"/>
    </source>
</evidence>
<evidence type="ECO:0000256" key="1">
    <source>
        <dbReference type="ARBA" id="ARBA00022443"/>
    </source>
</evidence>
<keyword evidence="2" id="KW-0597">Phosphoprotein</keyword>
<keyword evidence="6" id="KW-1185">Reference proteome</keyword>
<feature type="compositionally biased region" description="Polar residues" evidence="4">
    <location>
        <begin position="366"/>
        <end position="375"/>
    </location>
</feature>
<dbReference type="InterPro" id="IPR043443">
    <property type="entry name" value="FYB1/2-like"/>
</dbReference>
<name>A0ABM5G804_9SAUR</name>
<gene>
    <name evidence="7" type="primary">FYB2</name>
</gene>
<dbReference type="InterPro" id="IPR001452">
    <property type="entry name" value="SH3_domain"/>
</dbReference>
<evidence type="ECO:0000256" key="3">
    <source>
        <dbReference type="PROSITE-ProRule" id="PRU00192"/>
    </source>
</evidence>
<feature type="domain" description="SH3" evidence="5">
    <location>
        <begin position="645"/>
        <end position="706"/>
    </location>
</feature>
<accession>A0ABM5G804</accession>
<dbReference type="SUPFAM" id="SSF50044">
    <property type="entry name" value="SH3-domain"/>
    <property type="match status" value="1"/>
</dbReference>
<feature type="region of interest" description="Disordered" evidence="4">
    <location>
        <begin position="188"/>
        <end position="213"/>
    </location>
</feature>
<organism evidence="6 7">
    <name type="scientific">Pogona vitticeps</name>
    <name type="common">central bearded dragon</name>
    <dbReference type="NCBI Taxonomy" id="103695"/>
    <lineage>
        <taxon>Eukaryota</taxon>
        <taxon>Metazoa</taxon>
        <taxon>Chordata</taxon>
        <taxon>Craniata</taxon>
        <taxon>Vertebrata</taxon>
        <taxon>Euteleostomi</taxon>
        <taxon>Lepidosauria</taxon>
        <taxon>Squamata</taxon>
        <taxon>Bifurcata</taxon>
        <taxon>Unidentata</taxon>
        <taxon>Episquamata</taxon>
        <taxon>Toxicofera</taxon>
        <taxon>Iguania</taxon>
        <taxon>Acrodonta</taxon>
        <taxon>Agamidae</taxon>
        <taxon>Amphibolurinae</taxon>
        <taxon>Pogona</taxon>
    </lineage>
</organism>
<reference evidence="7" key="1">
    <citation type="submission" date="2025-08" db="UniProtKB">
        <authorList>
            <consortium name="RefSeq"/>
        </authorList>
    </citation>
    <scope>IDENTIFICATION</scope>
</reference>
<dbReference type="PROSITE" id="PS50002">
    <property type="entry name" value="SH3"/>
    <property type="match status" value="1"/>
</dbReference>
<feature type="compositionally biased region" description="Polar residues" evidence="4">
    <location>
        <begin position="95"/>
        <end position="107"/>
    </location>
</feature>
<evidence type="ECO:0000256" key="2">
    <source>
        <dbReference type="ARBA" id="ARBA00022553"/>
    </source>
</evidence>
<dbReference type="PANTHER" id="PTHR16830">
    <property type="entry name" value="SH2 CONTAINING ADAPTOR PRAM-1 RELATED"/>
    <property type="match status" value="1"/>
</dbReference>
<dbReference type="InterPro" id="IPR036028">
    <property type="entry name" value="SH3-like_dom_sf"/>
</dbReference>
<sequence>MDMERAEDFMTLRAKFQNESSKPSGEISLRQHLGASSTPSPEPKTVHRVQPPEIIPRQGPTSKAAPCAKPRSSHLSQVPDHEQKPAYISLAAAESQLSGTSQKSETTPIKPMVLPRVKLCELSEIRKNNEKKATESPETLWKASVPVAHPQKQRPVSCGYSQEAGLADHSFHSTLRIWESAAALQRDQMSSTLPPQRPKRTTSLAQLSTSNNNSVTVEEKAEMCENVQALTLAAPQKPSQGDLTPFPAVSPPLPPRGHTGSENLTPGGLKIINSSPSTNKMGRPSKTLQSLTERQNDAEELKLPKTKPLPSIVSLGPPPKKPARPPKVDLSPFCRNLPDATDDAYITPEITDDLNMYEESMSYLTQTESSINSDQELAHPHKPGKKEDTKKPYFLTTTPSIGTEDTKGRGPLWNPETTKQAKEIVKISSHDRVLTKPKINGECRGEKYRLQEETTSSFPEEEVTKDGNYGYVCPETLKIDEEQASLDSRPLKLEQPMEDMYDDVEGIQRDLQACEAHRSFASDTCDAYEETYEDIQNEGYGSSKIEDAKVEKLKGFGKLFKKGKFKIKNAQLKDNARNLSRSAPNLDIIAKEAIVYNNVSAEQMDTNSSPRTLFRVKKYNLEKNNKMTKEEKLFREKFMYDKEIKVINTAVAHCSNTLTKRKLDLKITAGEQLEVIDVTEGNQLLCRNSEGKYGYVLLEHLDFRSS</sequence>
<dbReference type="Proteomes" id="UP001652642">
    <property type="component" value="Chromosome 4"/>
</dbReference>
<feature type="region of interest" description="Disordered" evidence="4">
    <location>
        <begin position="1"/>
        <end position="107"/>
    </location>
</feature>
<proteinExistence type="predicted"/>
<dbReference type="Gene3D" id="2.30.30.40">
    <property type="entry name" value="SH3 Domains"/>
    <property type="match status" value="1"/>
</dbReference>
<keyword evidence="1 3" id="KW-0728">SH3 domain</keyword>
<evidence type="ECO:0000313" key="6">
    <source>
        <dbReference type="Proteomes" id="UP001652642"/>
    </source>
</evidence>
<evidence type="ECO:0000313" key="7">
    <source>
        <dbReference type="RefSeq" id="XP_072853770.1"/>
    </source>
</evidence>
<dbReference type="GeneID" id="110077122"/>
<dbReference type="InterPro" id="IPR029294">
    <property type="entry name" value="hSH3"/>
</dbReference>
<feature type="compositionally biased region" description="Polar residues" evidence="4">
    <location>
        <begin position="272"/>
        <end position="293"/>
    </location>
</feature>
<feature type="compositionally biased region" description="Polar residues" evidence="4">
    <location>
        <begin position="201"/>
        <end position="213"/>
    </location>
</feature>
<feature type="compositionally biased region" description="Basic and acidic residues" evidence="4">
    <location>
        <begin position="1"/>
        <end position="10"/>
    </location>
</feature>
<feature type="region of interest" description="Disordered" evidence="4">
    <location>
        <begin position="236"/>
        <end position="333"/>
    </location>
</feature>
<dbReference type="PANTHER" id="PTHR16830:SF1">
    <property type="entry name" value="FYN-BINDING PROTEIN 2"/>
    <property type="match status" value="1"/>
</dbReference>
<protein>
    <submittedName>
        <fullName evidence="7">FYN-binding protein 2 isoform X4</fullName>
    </submittedName>
</protein>
<evidence type="ECO:0000256" key="4">
    <source>
        <dbReference type="SAM" id="MobiDB-lite"/>
    </source>
</evidence>
<dbReference type="Pfam" id="PF14603">
    <property type="entry name" value="hSH3"/>
    <property type="match status" value="1"/>
</dbReference>
<feature type="compositionally biased region" description="Basic and acidic residues" evidence="4">
    <location>
        <begin position="294"/>
        <end position="303"/>
    </location>
</feature>
<dbReference type="RefSeq" id="XP_072853770.1">
    <property type="nucleotide sequence ID" value="XM_072997669.1"/>
</dbReference>